<dbReference type="EMBL" id="CP000449">
    <property type="protein sequence ID" value="ABI66758.1"/>
    <property type="molecule type" value="Genomic_DNA"/>
</dbReference>
<evidence type="ECO:0000256" key="1">
    <source>
        <dbReference type="SAM" id="MobiDB-lite"/>
    </source>
</evidence>
<dbReference type="AlphaFoldDB" id="Q0ALT5"/>
<dbReference type="Proteomes" id="UP000001964">
    <property type="component" value="Chromosome"/>
</dbReference>
<sequence length="143" mass="16191">MEAHPDLEPDREHVRNRPPSDGKTKDCLNRKTGLARAFGLMMSAQLKWRKLDGAIRRPEIVHSETGSNNCKQPPNHAVTTFRALLKSMPTPGLWNSSQLFNQIPPKSKSDLSLFSALLSGGWLLLEQRLFKSSFRKNQLRGTR</sequence>
<gene>
    <name evidence="2" type="ordered locus">Mmar10_2467</name>
</gene>
<reference evidence="2 3" key="1">
    <citation type="submission" date="2006-08" db="EMBL/GenBank/DDBJ databases">
        <title>Complete sequence of Maricaulis maris MCS10.</title>
        <authorList>
            <consortium name="US DOE Joint Genome Institute"/>
            <person name="Copeland A."/>
            <person name="Lucas S."/>
            <person name="Lapidus A."/>
            <person name="Barry K."/>
            <person name="Detter J.C."/>
            <person name="Glavina del Rio T."/>
            <person name="Hammon N."/>
            <person name="Israni S."/>
            <person name="Dalin E."/>
            <person name="Tice H."/>
            <person name="Pitluck S."/>
            <person name="Saunders E."/>
            <person name="Brettin T."/>
            <person name="Bruce D."/>
            <person name="Han C."/>
            <person name="Tapia R."/>
            <person name="Gilna P."/>
            <person name="Schmutz J."/>
            <person name="Larimer F."/>
            <person name="Land M."/>
            <person name="Hauser L."/>
            <person name="Kyrpides N."/>
            <person name="Mikhailova N."/>
            <person name="Viollier P."/>
            <person name="Stephens C."/>
            <person name="Richardson P."/>
        </authorList>
    </citation>
    <scope>NUCLEOTIDE SEQUENCE [LARGE SCALE GENOMIC DNA]</scope>
    <source>
        <strain evidence="2 3">MCS10</strain>
    </source>
</reference>
<organism evidence="2 3">
    <name type="scientific">Maricaulis maris (strain MCS10)</name>
    <name type="common">Caulobacter maris</name>
    <dbReference type="NCBI Taxonomy" id="394221"/>
    <lineage>
        <taxon>Bacteria</taxon>
        <taxon>Pseudomonadati</taxon>
        <taxon>Pseudomonadota</taxon>
        <taxon>Alphaproteobacteria</taxon>
        <taxon>Maricaulales</taxon>
        <taxon>Maricaulaceae</taxon>
        <taxon>Maricaulis</taxon>
    </lineage>
</organism>
<evidence type="ECO:0000313" key="2">
    <source>
        <dbReference type="EMBL" id="ABI66758.1"/>
    </source>
</evidence>
<proteinExistence type="predicted"/>
<protein>
    <submittedName>
        <fullName evidence="2">Uncharacterized protein</fullName>
    </submittedName>
</protein>
<dbReference type="KEGG" id="mmr:Mmar10_2467"/>
<keyword evidence="3" id="KW-1185">Reference proteome</keyword>
<evidence type="ECO:0000313" key="3">
    <source>
        <dbReference type="Proteomes" id="UP000001964"/>
    </source>
</evidence>
<dbReference type="HOGENOM" id="CLU_1803862_0_0_5"/>
<name>Q0ALT5_MARMM</name>
<dbReference type="RefSeq" id="WP_011644403.1">
    <property type="nucleotide sequence ID" value="NC_008347.1"/>
</dbReference>
<accession>Q0ALT5</accession>
<feature type="region of interest" description="Disordered" evidence="1">
    <location>
        <begin position="1"/>
        <end position="27"/>
    </location>
</feature>